<keyword evidence="8" id="KW-0677">Repeat</keyword>
<evidence type="ECO:0000313" key="20">
    <source>
        <dbReference type="Ensembl" id="ENSSLDP00000017139.1"/>
    </source>
</evidence>
<evidence type="ECO:0000256" key="1">
    <source>
        <dbReference type="ARBA" id="ARBA00004202"/>
    </source>
</evidence>
<evidence type="ECO:0000259" key="19">
    <source>
        <dbReference type="PROSITE" id="PS50026"/>
    </source>
</evidence>
<evidence type="ECO:0000256" key="11">
    <source>
        <dbReference type="ARBA" id="ARBA00023157"/>
    </source>
</evidence>
<reference evidence="20" key="2">
    <citation type="submission" date="2025-09" db="UniProtKB">
        <authorList>
            <consortium name="Ensembl"/>
        </authorList>
    </citation>
    <scope>IDENTIFICATION</scope>
</reference>
<dbReference type="Pfam" id="PF14670">
    <property type="entry name" value="FXa_inhibition"/>
    <property type="match status" value="3"/>
</dbReference>
<dbReference type="Gene3D" id="2.10.50.10">
    <property type="entry name" value="Tumor Necrosis Factor Receptor, subunit A, domain 2"/>
    <property type="match status" value="3"/>
</dbReference>
<sequence>MGNACFSRDVCLFILLINTCRVMGNVGLADADECAEGSDDCHIDALCQNTPKSYNCICKPGYKGDGKQCEDMDECENDYNGGCVHECINIPGNYRCTCYDGFMLAHDGHNCLDVDECLDNNGGCQQVCVNTMGSYECQCTEGFFLSDNQHTCIHRSDETCAVNNGGCDRTCKDTATGVRCSCPVGFTLQPDGKTCKDIDECQENNGGCDHFCRNTVGSFECSCQKGHKLLTDERTCQDIDECSFERTCDHTCINYPGSFECLCNKGYILYGLTHCGDIDECSINNGSCEYGCINTQGSYECVCPPGQKLHWNKKDCIEAVKCLPNGKPAPRAQLTCTKSGGAEVCSLSCPSNALFLAGKHTLCHVFLLCKDTLTPPIKQKARFKIKDAKCHLRPRNKEKHREFPCTDNCQVTFVNLKCDSSKKRRRGRKSPSKEVSHITAEFEIEMKEEEASDSCNVDCVREKMKQKLQSAMRTLRKSINKQQFYIQFSGTEYEVAQKPSRVPEGVEACSTGQVLQEGKCVSCGVGTFYSGEQEQCVQCPPGTYQDTVGQLSCEPCPSTEGQGVAGAKNVSQCGGQCPAGHFSADGFRPCQLCPLGSYQPEPGRVLCFPCGGGLMTKYEGSVSFRDCEAKVHCAPGHYYNSSTHRCIRCPAGTYQSEFGQNYCITCPGNTTTDFDGATNVSHCKNQLCGGELGEYTGYIESPNYPGDYPSNVDCVWTINPPHKRRILIVVPEIFLPIEDECGDVLVMRKSALPTSITTYETCQTYERPIAFTSRSRKLWIQFKSNEGNSGKGFQVPYVTYDEDYQQLIEDIVRDGRLYASENHQEILKDKKLIKALFDVLAHPQNYFRYTAQESKEMFPRSFIKLLRSKVTRFLRPYK</sequence>
<dbReference type="FunFam" id="2.10.50.10:FF:000006">
    <property type="entry name" value="Signal peptide, CUB domain and EGF like domain containing 3"/>
    <property type="match status" value="1"/>
</dbReference>
<protein>
    <recommendedName>
        <fullName evidence="15">Signal peptide, CUB and EGF-like domain-containing protein 1</fullName>
    </recommendedName>
    <alternativeName>
        <fullName evidence="14">Signal peptide, CUB and EGF-like domain-containing protein 2</fullName>
    </alternativeName>
</protein>
<dbReference type="Pfam" id="PF07699">
    <property type="entry name" value="Ephrin_rec_like"/>
    <property type="match status" value="3"/>
</dbReference>
<dbReference type="FunFam" id="2.10.25.10:FF:000030">
    <property type="entry name" value="Signal peptide, CUB domain and EGF-like domain-containing 2"/>
    <property type="match status" value="1"/>
</dbReference>
<dbReference type="SUPFAM" id="SSF49854">
    <property type="entry name" value="Spermadhesin, CUB domain"/>
    <property type="match status" value="1"/>
</dbReference>
<feature type="signal peptide" evidence="17">
    <location>
        <begin position="1"/>
        <end position="24"/>
    </location>
</feature>
<accession>A0A3B4XGW8</accession>
<evidence type="ECO:0000256" key="15">
    <source>
        <dbReference type="ARBA" id="ARBA00067369"/>
    </source>
</evidence>
<dbReference type="Pfam" id="PF12662">
    <property type="entry name" value="cEGF"/>
    <property type="match status" value="1"/>
</dbReference>
<dbReference type="InterPro" id="IPR009030">
    <property type="entry name" value="Growth_fac_rcpt_cys_sf"/>
</dbReference>
<evidence type="ECO:0000256" key="17">
    <source>
        <dbReference type="SAM" id="SignalP"/>
    </source>
</evidence>
<dbReference type="FunFam" id="2.10.25.10:FF:000035">
    <property type="entry name" value="Signal peptide, CUB domain and EGF-like domain-containing 2"/>
    <property type="match status" value="1"/>
</dbReference>
<keyword evidence="3" id="KW-0217">Developmental protein</keyword>
<evidence type="ECO:0000256" key="7">
    <source>
        <dbReference type="ARBA" id="ARBA00022729"/>
    </source>
</evidence>
<evidence type="ECO:0000256" key="9">
    <source>
        <dbReference type="ARBA" id="ARBA00022837"/>
    </source>
</evidence>
<evidence type="ECO:0000256" key="12">
    <source>
        <dbReference type="ARBA" id="ARBA00023180"/>
    </source>
</evidence>
<keyword evidence="4" id="KW-1003">Cell membrane</keyword>
<keyword evidence="5" id="KW-0964">Secreted</keyword>
<evidence type="ECO:0000259" key="18">
    <source>
        <dbReference type="PROSITE" id="PS01180"/>
    </source>
</evidence>
<dbReference type="FunFam" id="2.10.25.10:FF:000008">
    <property type="entry name" value="Signal peptide, CUB domain, EGF-like 2"/>
    <property type="match status" value="2"/>
</dbReference>
<dbReference type="PROSITE" id="PS01187">
    <property type="entry name" value="EGF_CA"/>
    <property type="match status" value="4"/>
</dbReference>
<dbReference type="SUPFAM" id="SSF57196">
    <property type="entry name" value="EGF/Laminin"/>
    <property type="match status" value="1"/>
</dbReference>
<name>A0A3B4XGW8_SERLL</name>
<proteinExistence type="predicted"/>
<feature type="chain" id="PRO_5017486758" description="Signal peptide, CUB and EGF-like domain-containing protein 1" evidence="17">
    <location>
        <begin position="25"/>
        <end position="878"/>
    </location>
</feature>
<dbReference type="STRING" id="1841481.ENSSLDP00000017139"/>
<evidence type="ECO:0000256" key="3">
    <source>
        <dbReference type="ARBA" id="ARBA00022473"/>
    </source>
</evidence>
<evidence type="ECO:0000313" key="21">
    <source>
        <dbReference type="Proteomes" id="UP000261360"/>
    </source>
</evidence>
<keyword evidence="7 17" id="KW-0732">Signal</keyword>
<dbReference type="Gene3D" id="2.60.120.290">
    <property type="entry name" value="Spermadhesin, CUB domain"/>
    <property type="match status" value="1"/>
</dbReference>
<feature type="domain" description="EGF-like" evidence="19">
    <location>
        <begin position="30"/>
        <end position="70"/>
    </location>
</feature>
<dbReference type="PANTHER" id="PTHR24046">
    <property type="entry name" value="SIGNAL PEPTIDE, CUB AND EGF-LIKE DOMAIN-CONTAINING"/>
    <property type="match status" value="1"/>
</dbReference>
<comment type="subcellular location">
    <subcellularLocation>
        <location evidence="1">Cell membrane</location>
        <topology evidence="1">Peripheral membrane protein</topology>
    </subcellularLocation>
    <subcellularLocation>
        <location evidence="2">Secreted</location>
    </subcellularLocation>
</comment>
<dbReference type="PROSITE" id="PS01186">
    <property type="entry name" value="EGF_2"/>
    <property type="match status" value="3"/>
</dbReference>
<evidence type="ECO:0000256" key="5">
    <source>
        <dbReference type="ARBA" id="ARBA00022525"/>
    </source>
</evidence>
<organism evidence="20 21">
    <name type="scientific">Seriola lalandi dorsalis</name>
    <dbReference type="NCBI Taxonomy" id="1841481"/>
    <lineage>
        <taxon>Eukaryota</taxon>
        <taxon>Metazoa</taxon>
        <taxon>Chordata</taxon>
        <taxon>Craniata</taxon>
        <taxon>Vertebrata</taxon>
        <taxon>Euteleostomi</taxon>
        <taxon>Actinopterygii</taxon>
        <taxon>Neopterygii</taxon>
        <taxon>Teleostei</taxon>
        <taxon>Neoteleostei</taxon>
        <taxon>Acanthomorphata</taxon>
        <taxon>Carangaria</taxon>
        <taxon>Carangiformes</taxon>
        <taxon>Carangidae</taxon>
        <taxon>Seriola</taxon>
    </lineage>
</organism>
<dbReference type="InterPro" id="IPR052071">
    <property type="entry name" value="SCUB_EGF-like_domain"/>
</dbReference>
<dbReference type="GO" id="GO:0007165">
    <property type="term" value="P:signal transduction"/>
    <property type="evidence" value="ECO:0007669"/>
    <property type="project" value="TreeGrafter"/>
</dbReference>
<dbReference type="InterPro" id="IPR001881">
    <property type="entry name" value="EGF-like_Ca-bd_dom"/>
</dbReference>
<comment type="caution">
    <text evidence="16">Lacks conserved residue(s) required for the propagation of feature annotation.</text>
</comment>
<dbReference type="GO" id="GO:0005509">
    <property type="term" value="F:calcium ion binding"/>
    <property type="evidence" value="ECO:0007669"/>
    <property type="project" value="InterPro"/>
</dbReference>
<dbReference type="InterPro" id="IPR026823">
    <property type="entry name" value="cEGF"/>
</dbReference>
<dbReference type="InterPro" id="IPR035914">
    <property type="entry name" value="Sperma_CUB_dom_sf"/>
</dbReference>
<dbReference type="FunFam" id="2.10.25.10:FF:000028">
    <property type="entry name" value="Signal peptide, CUB domain and EGF-like domain-containing 2"/>
    <property type="match status" value="1"/>
</dbReference>
<dbReference type="FunFam" id="2.60.120.290:FF:000002">
    <property type="entry name" value="Signal peptide, CUB domain and EGF-like domain-containing 2"/>
    <property type="match status" value="1"/>
</dbReference>
<dbReference type="InterPro" id="IPR011641">
    <property type="entry name" value="Tyr-kin_ephrin_A/B_rcpt-like"/>
</dbReference>
<comment type="function">
    <text evidence="13">Could function as an adhesive molecule and its matrix bound and soluble fragments may play a critical role in vascular biology.</text>
</comment>
<dbReference type="FunFam" id="2.10.25.10:FF:000199">
    <property type="entry name" value="signal peptide, CUB and EGF-like domain-containing protein 2 isoform X2"/>
    <property type="match status" value="1"/>
</dbReference>
<dbReference type="Ensembl" id="ENSSLDT00000017744.1">
    <property type="protein sequence ID" value="ENSSLDP00000017139.1"/>
    <property type="gene ID" value="ENSSLDG00000013536.1"/>
</dbReference>
<keyword evidence="11 16" id="KW-1015">Disulfide bond</keyword>
<dbReference type="SUPFAM" id="SSF57184">
    <property type="entry name" value="Growth factor receptor domain"/>
    <property type="match status" value="3"/>
</dbReference>
<dbReference type="CDD" id="cd00054">
    <property type="entry name" value="EGF_CA"/>
    <property type="match status" value="3"/>
</dbReference>
<dbReference type="GO" id="GO:0005886">
    <property type="term" value="C:plasma membrane"/>
    <property type="evidence" value="ECO:0007669"/>
    <property type="project" value="UniProtKB-SubCell"/>
</dbReference>
<dbReference type="PROSITE" id="PS50026">
    <property type="entry name" value="EGF_3"/>
    <property type="match status" value="4"/>
</dbReference>
<evidence type="ECO:0000256" key="8">
    <source>
        <dbReference type="ARBA" id="ARBA00022737"/>
    </source>
</evidence>
<evidence type="ECO:0000256" key="13">
    <source>
        <dbReference type="ARBA" id="ARBA00054446"/>
    </source>
</evidence>
<evidence type="ECO:0000256" key="16">
    <source>
        <dbReference type="PROSITE-ProRule" id="PRU00076"/>
    </source>
</evidence>
<feature type="disulfide bond" evidence="16">
    <location>
        <begin position="242"/>
        <end position="252"/>
    </location>
</feature>
<evidence type="ECO:0000256" key="4">
    <source>
        <dbReference type="ARBA" id="ARBA00022475"/>
    </source>
</evidence>
<dbReference type="SMART" id="SM00179">
    <property type="entry name" value="EGF_CA"/>
    <property type="match status" value="7"/>
</dbReference>
<dbReference type="PANTHER" id="PTHR24046:SF4">
    <property type="entry name" value="SIGNAL PEPTIDE, CUB AND EGF-LIKE DOMAIN-CONTAINING PROTEIN 1"/>
    <property type="match status" value="1"/>
</dbReference>
<evidence type="ECO:0000256" key="14">
    <source>
        <dbReference type="ARBA" id="ARBA00067359"/>
    </source>
</evidence>
<dbReference type="CDD" id="cd00041">
    <property type="entry name" value="CUB"/>
    <property type="match status" value="1"/>
</dbReference>
<dbReference type="PROSITE" id="PS00010">
    <property type="entry name" value="ASX_HYDROXYL"/>
    <property type="match status" value="6"/>
</dbReference>
<dbReference type="FunFam" id="2.10.25.10:FF:000124">
    <property type="entry name" value="Signal peptide, CUB domain and EGF-like domain-containing 3"/>
    <property type="match status" value="1"/>
</dbReference>
<keyword evidence="10" id="KW-0472">Membrane</keyword>
<dbReference type="GeneTree" id="ENSGT00940000153185"/>
<dbReference type="InterPro" id="IPR000152">
    <property type="entry name" value="EGF-type_Asp/Asn_hydroxyl_site"/>
</dbReference>
<feature type="domain" description="EGF-like" evidence="19">
    <location>
        <begin position="113"/>
        <end position="149"/>
    </location>
</feature>
<dbReference type="InterPro" id="IPR000859">
    <property type="entry name" value="CUB_dom"/>
</dbReference>
<dbReference type="AlphaFoldDB" id="A0A3B4XGW8"/>
<dbReference type="SMART" id="SM00042">
    <property type="entry name" value="CUB"/>
    <property type="match status" value="1"/>
</dbReference>
<dbReference type="SMART" id="SM01411">
    <property type="entry name" value="Ephrin_rec_like"/>
    <property type="match status" value="3"/>
</dbReference>
<keyword evidence="21" id="KW-1185">Reference proteome</keyword>
<dbReference type="FunFam" id="2.10.50.10:FF:000024">
    <property type="entry name" value="signal peptide, CUB and EGF-like domain-containing protein 1"/>
    <property type="match status" value="1"/>
</dbReference>
<dbReference type="Proteomes" id="UP000261360">
    <property type="component" value="Unplaced"/>
</dbReference>
<dbReference type="Pfam" id="PF07645">
    <property type="entry name" value="EGF_CA"/>
    <property type="match status" value="2"/>
</dbReference>
<keyword evidence="6 16" id="KW-0245">EGF-like domain</keyword>
<dbReference type="InterPro" id="IPR000742">
    <property type="entry name" value="EGF"/>
</dbReference>
<dbReference type="Pfam" id="PF00431">
    <property type="entry name" value="CUB"/>
    <property type="match status" value="1"/>
</dbReference>
<dbReference type="Pfam" id="PF12947">
    <property type="entry name" value="EGF_3"/>
    <property type="match status" value="1"/>
</dbReference>
<feature type="domain" description="EGF-like" evidence="19">
    <location>
        <begin position="238"/>
        <end position="276"/>
    </location>
</feature>
<dbReference type="FunFam" id="2.10.50.10:FF:000022">
    <property type="entry name" value="Signal peptide, CUB domain and EGF-like domain-containing 1"/>
    <property type="match status" value="1"/>
</dbReference>
<feature type="domain" description="CUB" evidence="18">
    <location>
        <begin position="688"/>
        <end position="800"/>
    </location>
</feature>
<dbReference type="SMART" id="SM00181">
    <property type="entry name" value="EGF"/>
    <property type="match status" value="8"/>
</dbReference>
<evidence type="ECO:0000256" key="6">
    <source>
        <dbReference type="ARBA" id="ARBA00022536"/>
    </source>
</evidence>
<dbReference type="GO" id="GO:0009986">
    <property type="term" value="C:cell surface"/>
    <property type="evidence" value="ECO:0007669"/>
    <property type="project" value="TreeGrafter"/>
</dbReference>
<feature type="domain" description="EGF-like" evidence="19">
    <location>
        <begin position="197"/>
        <end position="237"/>
    </location>
</feature>
<dbReference type="Gene3D" id="2.10.25.10">
    <property type="entry name" value="Laminin"/>
    <property type="match status" value="7"/>
</dbReference>
<keyword evidence="12" id="KW-0325">Glycoprotein</keyword>
<dbReference type="PROSITE" id="PS01180">
    <property type="entry name" value="CUB"/>
    <property type="match status" value="1"/>
</dbReference>
<evidence type="ECO:0000256" key="2">
    <source>
        <dbReference type="ARBA" id="ARBA00004613"/>
    </source>
</evidence>
<keyword evidence="9" id="KW-0106">Calcium</keyword>
<reference evidence="20" key="1">
    <citation type="submission" date="2025-08" db="UniProtKB">
        <authorList>
            <consortium name="Ensembl"/>
        </authorList>
    </citation>
    <scope>IDENTIFICATION</scope>
</reference>
<dbReference type="GO" id="GO:0005615">
    <property type="term" value="C:extracellular space"/>
    <property type="evidence" value="ECO:0007669"/>
    <property type="project" value="TreeGrafter"/>
</dbReference>
<evidence type="ECO:0000256" key="10">
    <source>
        <dbReference type="ARBA" id="ARBA00023136"/>
    </source>
</evidence>
<dbReference type="InterPro" id="IPR024731">
    <property type="entry name" value="NELL2-like_EGF"/>
</dbReference>
<dbReference type="InterPro" id="IPR018097">
    <property type="entry name" value="EGF_Ca-bd_CS"/>
</dbReference>
<dbReference type="InterPro" id="IPR049883">
    <property type="entry name" value="NOTCH1_EGF-like"/>
</dbReference>